<accession>A0ABD3N1T1</accession>
<keyword evidence="1" id="KW-1133">Transmembrane helix</keyword>
<dbReference type="SMART" id="SM00506">
    <property type="entry name" value="A1pp"/>
    <property type="match status" value="1"/>
</dbReference>
<evidence type="ECO:0000256" key="1">
    <source>
        <dbReference type="SAM" id="Phobius"/>
    </source>
</evidence>
<dbReference type="PROSITE" id="PS51154">
    <property type="entry name" value="MACRO"/>
    <property type="match status" value="1"/>
</dbReference>
<evidence type="ECO:0000259" key="2">
    <source>
        <dbReference type="PROSITE" id="PS51154"/>
    </source>
</evidence>
<dbReference type="NCBIfam" id="TIGR02167">
    <property type="entry name" value="Liste_lipo_26"/>
    <property type="match status" value="11"/>
</dbReference>
<evidence type="ECO:0000313" key="4">
    <source>
        <dbReference type="Proteomes" id="UP001530293"/>
    </source>
</evidence>
<dbReference type="InterPro" id="IPR002589">
    <property type="entry name" value="Macro_dom"/>
</dbReference>
<reference evidence="3 4" key="1">
    <citation type="submission" date="2024-10" db="EMBL/GenBank/DDBJ databases">
        <title>Updated reference genomes for cyclostephanoid diatoms.</title>
        <authorList>
            <person name="Roberts W.R."/>
            <person name="Alverson A.J."/>
        </authorList>
    </citation>
    <scope>NUCLEOTIDE SEQUENCE [LARGE SCALE GENOMIC DNA]</scope>
    <source>
        <strain evidence="3 4">AJA232-27</strain>
    </source>
</reference>
<dbReference type="InterPro" id="IPR005046">
    <property type="entry name" value="DUF285"/>
</dbReference>
<dbReference type="PANTHER" id="PTHR11106:SF27">
    <property type="entry name" value="MACRO DOMAIN-CONTAINING PROTEIN"/>
    <property type="match status" value="1"/>
</dbReference>
<dbReference type="Proteomes" id="UP001530293">
    <property type="component" value="Unassembled WGS sequence"/>
</dbReference>
<comment type="caution">
    <text evidence="3">The sequence shown here is derived from an EMBL/GenBank/DDBJ whole genome shotgun (WGS) entry which is preliminary data.</text>
</comment>
<dbReference type="PANTHER" id="PTHR11106">
    <property type="entry name" value="GANGLIOSIDE INDUCED DIFFERENTIATION ASSOCIATED PROTEIN 2-RELATED"/>
    <property type="match status" value="1"/>
</dbReference>
<name>A0ABD3N1T1_9STRA</name>
<dbReference type="AlphaFoldDB" id="A0ABD3N1T1"/>
<dbReference type="EMBL" id="JALLBG020000046">
    <property type="protein sequence ID" value="KAL3770058.1"/>
    <property type="molecule type" value="Genomic_DNA"/>
</dbReference>
<dbReference type="SUPFAM" id="SSF52949">
    <property type="entry name" value="Macro domain-like"/>
    <property type="match status" value="1"/>
</dbReference>
<dbReference type="InterPro" id="IPR011889">
    <property type="entry name" value="Liste_lipo_26"/>
</dbReference>
<dbReference type="Pfam" id="PF03382">
    <property type="entry name" value="DUF285"/>
    <property type="match status" value="2"/>
</dbReference>
<protein>
    <recommendedName>
        <fullName evidence="2">Macro domain-containing protein</fullName>
    </recommendedName>
</protein>
<dbReference type="Gene3D" id="3.40.220.10">
    <property type="entry name" value="Leucine Aminopeptidase, subunit E, domain 1"/>
    <property type="match status" value="1"/>
</dbReference>
<keyword evidence="1" id="KW-0472">Membrane</keyword>
<organism evidence="3 4">
    <name type="scientific">Discostella pseudostelligera</name>
    <dbReference type="NCBI Taxonomy" id="259834"/>
    <lineage>
        <taxon>Eukaryota</taxon>
        <taxon>Sar</taxon>
        <taxon>Stramenopiles</taxon>
        <taxon>Ochrophyta</taxon>
        <taxon>Bacillariophyta</taxon>
        <taxon>Coscinodiscophyceae</taxon>
        <taxon>Thalassiosirophycidae</taxon>
        <taxon>Stephanodiscales</taxon>
        <taxon>Stephanodiscaceae</taxon>
        <taxon>Discostella</taxon>
    </lineage>
</organism>
<keyword evidence="1" id="KW-0812">Transmembrane</keyword>
<proteinExistence type="predicted"/>
<dbReference type="InterPro" id="IPR043472">
    <property type="entry name" value="Macro_dom-like"/>
</dbReference>
<keyword evidence="4" id="KW-1185">Reference proteome</keyword>
<feature type="domain" description="Macro" evidence="2">
    <location>
        <begin position="7"/>
        <end position="220"/>
    </location>
</feature>
<feature type="transmembrane region" description="Helical" evidence="1">
    <location>
        <begin position="373"/>
        <end position="395"/>
    </location>
</feature>
<sequence length="815" mass="88509">MTISPVASYIIKDATQPFHLIIAHGSVVDFVYPANPSKSAIVNAANEACLGLGEGGVDGAVSTAGGSNLLSDRMNLPPVYGVRCFTGRAVMTGPNNYDTLAVPYVIHAVGPNYSTCDANDEESMLRNDQLLYSAYASSMECGQRANLEAVAFCLLSAGDYRGARGLRNVLRIGLNAISEFEGYEGLKVVYICGCTSEEVTALITIADEIGLMQQLAATNTQTKRVGKLEVIDDGIGDECINPPVPIEEQLAAAETEKGGKVNNVASLENEGIGLVDLQRMVTPVSVAAGLLDDTAQRRTNSALPPSARKRTWINRMSSRQMMTDDEIEQPEEAVVAEASSDPPPPLLEATLVDDIVYDAVAVRPSWWKRQPKVAVCGVLLVTAVVVAAVSVPSIVLSGRIRKQNSANQQGDDIIDVDSTPEIDNVPIKRDVCFTTRDKLDSAIERYLTTEDCPNNRNCDVGKEYGWPMESWCVSNIQDMSYLFSGQRGFTEDISGWDVSSVTDMNGMFYNASTFNVHLSSWDVSSVTNMSEMFYNATAFKGDLSSWNVSSVSEMSNMFYQASSFSSDLSSWNVSSVTNMYAMFGGATSFNGDLSSWNVSSVTNMYAMFYGATSFNGDLSSWDVSSVTDMSFMFFNAASFNGDLSSWDVSSVTTPYAMFEYTSAFSSDLSSWNVSSVTDMSFIFYNASAFNGNISSWNVSSVSDMIYMFSYATSFNGDLSSWDVSSVSDMSYMFYYATAFNGDLSSWDVSSVADMTSMFEGASSFNQDLCDWVDQFPYQFAANIFAASGCTFQSQPSLDQQGPFCASSSCLDTAQR</sequence>
<dbReference type="Pfam" id="PF01661">
    <property type="entry name" value="Macro"/>
    <property type="match status" value="1"/>
</dbReference>
<evidence type="ECO:0000313" key="3">
    <source>
        <dbReference type="EMBL" id="KAL3770058.1"/>
    </source>
</evidence>
<gene>
    <name evidence="3" type="ORF">ACHAWU_005885</name>
</gene>